<organism evidence="2 3">
    <name type="scientific">Pleurodeles waltl</name>
    <name type="common">Iberian ribbed newt</name>
    <dbReference type="NCBI Taxonomy" id="8319"/>
    <lineage>
        <taxon>Eukaryota</taxon>
        <taxon>Metazoa</taxon>
        <taxon>Chordata</taxon>
        <taxon>Craniata</taxon>
        <taxon>Vertebrata</taxon>
        <taxon>Euteleostomi</taxon>
        <taxon>Amphibia</taxon>
        <taxon>Batrachia</taxon>
        <taxon>Caudata</taxon>
        <taxon>Salamandroidea</taxon>
        <taxon>Salamandridae</taxon>
        <taxon>Pleurodelinae</taxon>
        <taxon>Pleurodeles</taxon>
    </lineage>
</organism>
<gene>
    <name evidence="2" type="ORF">NDU88_002883</name>
</gene>
<name>A0AAV7M2Y3_PLEWA</name>
<dbReference type="AlphaFoldDB" id="A0AAV7M2Y3"/>
<protein>
    <submittedName>
        <fullName evidence="2">Uncharacterized protein</fullName>
    </submittedName>
</protein>
<feature type="compositionally biased region" description="Low complexity" evidence="1">
    <location>
        <begin position="13"/>
        <end position="22"/>
    </location>
</feature>
<reference evidence="2" key="1">
    <citation type="journal article" date="2022" name="bioRxiv">
        <title>Sequencing and chromosome-scale assembly of the giantPleurodeles waltlgenome.</title>
        <authorList>
            <person name="Brown T."/>
            <person name="Elewa A."/>
            <person name="Iarovenko S."/>
            <person name="Subramanian E."/>
            <person name="Araus A.J."/>
            <person name="Petzold A."/>
            <person name="Susuki M."/>
            <person name="Suzuki K.-i.T."/>
            <person name="Hayashi T."/>
            <person name="Toyoda A."/>
            <person name="Oliveira C."/>
            <person name="Osipova E."/>
            <person name="Leigh N.D."/>
            <person name="Simon A."/>
            <person name="Yun M.H."/>
        </authorList>
    </citation>
    <scope>NUCLEOTIDE SEQUENCE</scope>
    <source>
        <strain evidence="2">20211129_DDA</strain>
        <tissue evidence="2">Liver</tissue>
    </source>
</reference>
<proteinExistence type="predicted"/>
<evidence type="ECO:0000256" key="1">
    <source>
        <dbReference type="SAM" id="MobiDB-lite"/>
    </source>
</evidence>
<keyword evidence="3" id="KW-1185">Reference proteome</keyword>
<dbReference type="EMBL" id="JANPWB010000014">
    <property type="protein sequence ID" value="KAJ1097766.1"/>
    <property type="molecule type" value="Genomic_DNA"/>
</dbReference>
<evidence type="ECO:0000313" key="2">
    <source>
        <dbReference type="EMBL" id="KAJ1097766.1"/>
    </source>
</evidence>
<accession>A0AAV7M2Y3</accession>
<dbReference type="Proteomes" id="UP001066276">
    <property type="component" value="Chromosome 10"/>
</dbReference>
<evidence type="ECO:0000313" key="3">
    <source>
        <dbReference type="Proteomes" id="UP001066276"/>
    </source>
</evidence>
<comment type="caution">
    <text evidence="2">The sequence shown here is derived from an EMBL/GenBank/DDBJ whole genome shotgun (WGS) entry which is preliminary data.</text>
</comment>
<feature type="region of interest" description="Disordered" evidence="1">
    <location>
        <begin position="1"/>
        <end position="26"/>
    </location>
</feature>
<sequence>MAAGQGHTRHASRLSSAAASTADPALRDHATSKITAVSRADLELLSQDDGLRQGEQTLLCIAEEKKQAFTKLIGFYYESYSTYRNYELPGSDQVLYTLQIQDKLQQLKPNDIYLLVNEWWGGGELEALCLVCYAVLWSHSCLFEKRNALAVCFFLHPGRCSSAEGCTSPRVLDPGNGRTLFGQIVSKVGGA</sequence>